<organism evidence="1 2">
    <name type="scientific">Rubrobacter taiwanensis</name>
    <dbReference type="NCBI Taxonomy" id="185139"/>
    <lineage>
        <taxon>Bacteria</taxon>
        <taxon>Bacillati</taxon>
        <taxon>Actinomycetota</taxon>
        <taxon>Rubrobacteria</taxon>
        <taxon>Rubrobacterales</taxon>
        <taxon>Rubrobacteraceae</taxon>
        <taxon>Rubrobacter</taxon>
    </lineage>
</organism>
<comment type="caution">
    <text evidence="1">The sequence shown here is derived from an EMBL/GenBank/DDBJ whole genome shotgun (WGS) entry which is preliminary data.</text>
</comment>
<evidence type="ECO:0000313" key="2">
    <source>
        <dbReference type="Proteomes" id="UP000295244"/>
    </source>
</evidence>
<accession>A0A4R1BGR3</accession>
<keyword evidence="2" id="KW-1185">Reference proteome</keyword>
<dbReference type="AlphaFoldDB" id="A0A4R1BGR3"/>
<dbReference type="EMBL" id="SKBU01000016">
    <property type="protein sequence ID" value="TCJ16393.1"/>
    <property type="molecule type" value="Genomic_DNA"/>
</dbReference>
<name>A0A4R1BGR3_9ACTN</name>
<dbReference type="RefSeq" id="WP_132691379.1">
    <property type="nucleotide sequence ID" value="NZ_SKBU01000016.1"/>
</dbReference>
<evidence type="ECO:0000313" key="1">
    <source>
        <dbReference type="EMBL" id="TCJ16393.1"/>
    </source>
</evidence>
<dbReference type="Proteomes" id="UP000295244">
    <property type="component" value="Unassembled WGS sequence"/>
</dbReference>
<protein>
    <submittedName>
        <fullName evidence="1">Uncharacterized protein</fullName>
    </submittedName>
</protein>
<gene>
    <name evidence="1" type="ORF">E0L93_09700</name>
</gene>
<sequence>MVEDLSVTLNSYETHVTEGLDDDDHYDTEALLALVDRDGIHERYDKLTPEERRLLERLDAILISKRLRVSEVLPAPQSGDPDRWWWDLHKGTPSKVSASRRAG</sequence>
<reference evidence="1 2" key="1">
    <citation type="submission" date="2019-03" db="EMBL/GenBank/DDBJ databases">
        <title>Whole genome sequence of a novel Rubrobacter taiwanensis strain, isolated from Yellowstone National Park.</title>
        <authorList>
            <person name="Freed S."/>
            <person name="Ramaley R.F."/>
            <person name="Kyndt J.A."/>
        </authorList>
    </citation>
    <scope>NUCLEOTIDE SEQUENCE [LARGE SCALE GENOMIC DNA]</scope>
    <source>
        <strain evidence="1 2">Yellowstone</strain>
    </source>
</reference>
<proteinExistence type="predicted"/>